<keyword evidence="8" id="KW-0677">Repeat</keyword>
<dbReference type="PANTHER" id="PTHR12199:SF3">
    <property type="entry name" value="INTERPHOTORECEPTOR MATRIX PROTEOGLYCAN 1"/>
    <property type="match status" value="1"/>
</dbReference>
<dbReference type="Gene3D" id="3.30.70.960">
    <property type="entry name" value="SEA domain"/>
    <property type="match status" value="1"/>
</dbReference>
<dbReference type="GO" id="GO:0007601">
    <property type="term" value="P:visual perception"/>
    <property type="evidence" value="ECO:0007669"/>
    <property type="project" value="InterPro"/>
</dbReference>
<evidence type="ECO:0000256" key="16">
    <source>
        <dbReference type="ARBA" id="ARBA00045407"/>
    </source>
</evidence>
<dbReference type="GO" id="GO:0001750">
    <property type="term" value="C:photoreceptor outer segment"/>
    <property type="evidence" value="ECO:0007669"/>
    <property type="project" value="UniProtKB-SubCell"/>
</dbReference>
<evidence type="ECO:0000256" key="6">
    <source>
        <dbReference type="ARBA" id="ARBA00022674"/>
    </source>
</evidence>
<evidence type="ECO:0000256" key="15">
    <source>
        <dbReference type="ARBA" id="ARBA00042018"/>
    </source>
</evidence>
<keyword evidence="19" id="KW-1185">Reference proteome</keyword>
<dbReference type="Pfam" id="PF01390">
    <property type="entry name" value="SEA"/>
    <property type="match status" value="1"/>
</dbReference>
<evidence type="ECO:0000256" key="4">
    <source>
        <dbReference type="ARBA" id="ARBA00022525"/>
    </source>
</evidence>
<evidence type="ECO:0000256" key="12">
    <source>
        <dbReference type="ARBA" id="ARBA00023273"/>
    </source>
</evidence>
<evidence type="ECO:0000256" key="11">
    <source>
        <dbReference type="ARBA" id="ARBA00023180"/>
    </source>
</evidence>
<dbReference type="InterPro" id="IPR000082">
    <property type="entry name" value="SEA_dom"/>
</dbReference>
<evidence type="ECO:0000256" key="14">
    <source>
        <dbReference type="ARBA" id="ARBA00040753"/>
    </source>
</evidence>
<comment type="function">
    <text evidence="16">Chondroitin sulfate-, heparin- and hyaluronan-binding protein. May serve to form a basic macromolecular scaffold comprising the insoluble interphotoreceptor matrix.</text>
</comment>
<dbReference type="PROSITE" id="PS50024">
    <property type="entry name" value="SEA"/>
    <property type="match status" value="1"/>
</dbReference>
<evidence type="ECO:0000256" key="2">
    <source>
        <dbReference type="ARBA" id="ARBA00004504"/>
    </source>
</evidence>
<dbReference type="SUPFAM" id="SSF82671">
    <property type="entry name" value="SEA domain"/>
    <property type="match status" value="1"/>
</dbReference>
<evidence type="ECO:0000256" key="13">
    <source>
        <dbReference type="ARBA" id="ARBA00023290"/>
    </source>
</evidence>
<protein>
    <recommendedName>
        <fullName evidence="14">Interphotoreceptor matrix proteoglycan 1</fullName>
    </recommendedName>
    <alternativeName>
        <fullName evidence="15">Sialoprotein associated with cones and rods</fullName>
    </alternativeName>
</protein>
<accession>A0A3Q3XBT9</accession>
<keyword evidence="11" id="KW-0325">Glycoprotein</keyword>
<dbReference type="PANTHER" id="PTHR12199">
    <property type="entry name" value="INTERPHOTORECEPTOR MATRIX PROTEOGLYCAN"/>
    <property type="match status" value="1"/>
</dbReference>
<dbReference type="GO" id="GO:0001917">
    <property type="term" value="C:photoreceptor inner segment"/>
    <property type="evidence" value="ECO:0007669"/>
    <property type="project" value="UniProtKB-SubCell"/>
</dbReference>
<keyword evidence="10" id="KW-0675">Receptor</keyword>
<reference evidence="18" key="2">
    <citation type="submission" date="2025-09" db="UniProtKB">
        <authorList>
            <consortium name="Ensembl"/>
        </authorList>
    </citation>
    <scope>IDENTIFICATION</scope>
</reference>
<keyword evidence="5" id="KW-0272">Extracellular matrix</keyword>
<feature type="domain" description="SEA" evidence="17">
    <location>
        <begin position="307"/>
        <end position="419"/>
    </location>
</feature>
<reference evidence="18" key="1">
    <citation type="submission" date="2025-08" db="UniProtKB">
        <authorList>
            <consortium name="Ensembl"/>
        </authorList>
    </citation>
    <scope>IDENTIFICATION</scope>
</reference>
<dbReference type="Ensembl" id="ENSMMOT00000023594.1">
    <property type="protein sequence ID" value="ENSMMOP00000023209.1"/>
    <property type="gene ID" value="ENSMMOG00000017661.1"/>
</dbReference>
<name>A0A3Q3XBT9_MOLML</name>
<comment type="subcellular location">
    <subcellularLocation>
        <location evidence="2">Cell projection</location>
        <location evidence="2">Cilium</location>
        <location evidence="2">Photoreceptor outer segment</location>
    </subcellularLocation>
    <subcellularLocation>
        <location evidence="1">Photoreceptor inner segment</location>
    </subcellularLocation>
    <subcellularLocation>
        <location evidence="3">Secreted</location>
        <location evidence="3">Extracellular space</location>
        <location evidence="3">Extracellular matrix</location>
        <location evidence="3">Interphotoreceptor matrix</location>
    </subcellularLocation>
</comment>
<dbReference type="OMA" id="HSGIRIC"/>
<keyword evidence="6" id="KW-0358">Heparin-binding</keyword>
<dbReference type="SMART" id="SM00200">
    <property type="entry name" value="SEA"/>
    <property type="match status" value="1"/>
</dbReference>
<evidence type="ECO:0000259" key="17">
    <source>
        <dbReference type="PROSITE" id="PS50024"/>
    </source>
</evidence>
<evidence type="ECO:0000313" key="18">
    <source>
        <dbReference type="Ensembl" id="ENSMMOP00000023209.1"/>
    </source>
</evidence>
<dbReference type="GO" id="GO:0008201">
    <property type="term" value="F:heparin binding"/>
    <property type="evidence" value="ECO:0007669"/>
    <property type="project" value="UniProtKB-KW"/>
</dbReference>
<evidence type="ECO:0000256" key="7">
    <source>
        <dbReference type="ARBA" id="ARBA00022729"/>
    </source>
</evidence>
<keyword evidence="13" id="KW-0373">Hyaluronic acid</keyword>
<keyword evidence="12" id="KW-0966">Cell projection</keyword>
<keyword evidence="9" id="KW-0730">Sialic acid</keyword>
<evidence type="ECO:0000256" key="5">
    <source>
        <dbReference type="ARBA" id="ARBA00022530"/>
    </source>
</evidence>
<dbReference type="InterPro" id="IPR039861">
    <property type="entry name" value="IMPG"/>
</dbReference>
<dbReference type="InterPro" id="IPR036364">
    <property type="entry name" value="SEA_dom_sf"/>
</dbReference>
<dbReference type="GO" id="GO:0005540">
    <property type="term" value="F:hyaluronic acid binding"/>
    <property type="evidence" value="ECO:0007669"/>
    <property type="project" value="UniProtKB-KW"/>
</dbReference>
<evidence type="ECO:0000256" key="9">
    <source>
        <dbReference type="ARBA" id="ARBA00022981"/>
    </source>
</evidence>
<keyword evidence="7" id="KW-0732">Signal</keyword>
<keyword evidence="4" id="KW-0964">Secreted</keyword>
<evidence type="ECO:0000256" key="3">
    <source>
        <dbReference type="ARBA" id="ARBA00004593"/>
    </source>
</evidence>
<evidence type="ECO:0000313" key="19">
    <source>
        <dbReference type="Proteomes" id="UP000261620"/>
    </source>
</evidence>
<dbReference type="AlphaFoldDB" id="A0A3Q3XBT9"/>
<proteinExistence type="predicted"/>
<dbReference type="STRING" id="94237.ENSMMOP00000023209"/>
<organism evidence="18 19">
    <name type="scientific">Mola mola</name>
    <name type="common">Ocean sunfish</name>
    <name type="synonym">Tetraodon mola</name>
    <dbReference type="NCBI Taxonomy" id="94237"/>
    <lineage>
        <taxon>Eukaryota</taxon>
        <taxon>Metazoa</taxon>
        <taxon>Chordata</taxon>
        <taxon>Craniata</taxon>
        <taxon>Vertebrata</taxon>
        <taxon>Euteleostomi</taxon>
        <taxon>Actinopterygii</taxon>
        <taxon>Neopterygii</taxon>
        <taxon>Teleostei</taxon>
        <taxon>Neoteleostei</taxon>
        <taxon>Acanthomorphata</taxon>
        <taxon>Eupercaria</taxon>
        <taxon>Tetraodontiformes</taxon>
        <taxon>Molidae</taxon>
        <taxon>Mola</taxon>
    </lineage>
</organism>
<evidence type="ECO:0000256" key="8">
    <source>
        <dbReference type="ARBA" id="ARBA00022737"/>
    </source>
</evidence>
<evidence type="ECO:0000256" key="1">
    <source>
        <dbReference type="ARBA" id="ARBA00004437"/>
    </source>
</evidence>
<evidence type="ECO:0000256" key="10">
    <source>
        <dbReference type="ARBA" id="ARBA00023170"/>
    </source>
</evidence>
<dbReference type="Proteomes" id="UP000261620">
    <property type="component" value="Unplaced"/>
</dbReference>
<dbReference type="GO" id="GO:0033165">
    <property type="term" value="C:interphotoreceptor matrix"/>
    <property type="evidence" value="ECO:0007669"/>
    <property type="project" value="UniProtKB-SubCell"/>
</dbReference>
<sequence length="503" mass="56711">MLSKHILAHLIQDKIILLRTPTHIEGSGFELAARRSKRSVFLHSGVRICPQESLSDVLASHQAYYQLRVCQEAVWEAFRIFFDRIPGTAEYQRWVDTCQHESLCISDLAKNFSSSEEHVSLIHRVRKARHIVSVVPLIAVHTTTLTCVCLVLKDSELPNVVPESLGEQTVEFSIDLVDPGYRELLDDPDSPQYIDLAHHLQDQDATELDLEQSETAVVIIDEDMEELVQEADESQTGLREAADYVIDETVKDLILELDQTDVAASDADNEGSGFSSVEEEHTALGVTALPTLRYLTTPSMTTASQGRELVVFFSLRVTNMNFSEDLFNRTSSEYRSLENTFLELLPFLQANLTGFKNLEILNFRKGSVVVNSKMKFTKTVPYNITEAVHCVLEEFCSAASKNLHIQIDTHSLEVEPADQADACKFLACDQFSRCTVNSRTKEAQCRCEPGYLSVDSLPCQSVCDLLRKQNKINLKTFNIIKDPQRSCCHPLIDRPACHQDWLI</sequence>